<evidence type="ECO:0000256" key="2">
    <source>
        <dbReference type="SAM" id="Phobius"/>
    </source>
</evidence>
<organism evidence="3 4">
    <name type="scientific">Apiospora marii</name>
    <dbReference type="NCBI Taxonomy" id="335849"/>
    <lineage>
        <taxon>Eukaryota</taxon>
        <taxon>Fungi</taxon>
        <taxon>Dikarya</taxon>
        <taxon>Ascomycota</taxon>
        <taxon>Pezizomycotina</taxon>
        <taxon>Sordariomycetes</taxon>
        <taxon>Xylariomycetidae</taxon>
        <taxon>Amphisphaeriales</taxon>
        <taxon>Apiosporaceae</taxon>
        <taxon>Apiospora</taxon>
    </lineage>
</organism>
<keyword evidence="2" id="KW-0472">Membrane</keyword>
<evidence type="ECO:0000313" key="3">
    <source>
        <dbReference type="EMBL" id="KAK8009509.1"/>
    </source>
</evidence>
<feature type="transmembrane region" description="Helical" evidence="2">
    <location>
        <begin position="71"/>
        <end position="93"/>
    </location>
</feature>
<feature type="region of interest" description="Disordered" evidence="1">
    <location>
        <begin position="366"/>
        <end position="403"/>
    </location>
</feature>
<feature type="transmembrane region" description="Helical" evidence="2">
    <location>
        <begin position="145"/>
        <end position="166"/>
    </location>
</feature>
<comment type="caution">
    <text evidence="3">The sequence shown here is derived from an EMBL/GenBank/DDBJ whole genome shotgun (WGS) entry which is preliminary data.</text>
</comment>
<feature type="transmembrane region" description="Helical" evidence="2">
    <location>
        <begin position="172"/>
        <end position="195"/>
    </location>
</feature>
<feature type="transmembrane region" description="Helical" evidence="2">
    <location>
        <begin position="410"/>
        <end position="430"/>
    </location>
</feature>
<dbReference type="EMBL" id="JAQQWI010000016">
    <property type="protein sequence ID" value="KAK8009509.1"/>
    <property type="molecule type" value="Genomic_DNA"/>
</dbReference>
<feature type="transmembrane region" description="Helical" evidence="2">
    <location>
        <begin position="118"/>
        <end position="138"/>
    </location>
</feature>
<feature type="transmembrane region" description="Helical" evidence="2">
    <location>
        <begin position="233"/>
        <end position="255"/>
    </location>
</feature>
<feature type="compositionally biased region" description="Low complexity" evidence="1">
    <location>
        <begin position="381"/>
        <end position="396"/>
    </location>
</feature>
<feature type="transmembrane region" description="Helical" evidence="2">
    <location>
        <begin position="500"/>
        <end position="522"/>
    </location>
</feature>
<proteinExistence type="predicted"/>
<feature type="transmembrane region" description="Helical" evidence="2">
    <location>
        <begin position="335"/>
        <end position="358"/>
    </location>
</feature>
<feature type="compositionally biased region" description="Acidic residues" evidence="1">
    <location>
        <begin position="44"/>
        <end position="58"/>
    </location>
</feature>
<feature type="transmembrane region" description="Helical" evidence="2">
    <location>
        <begin position="467"/>
        <end position="488"/>
    </location>
</feature>
<feature type="compositionally biased region" description="Acidic residues" evidence="1">
    <location>
        <begin position="370"/>
        <end position="380"/>
    </location>
</feature>
<keyword evidence="2" id="KW-1133">Transmembrane helix</keyword>
<keyword evidence="2" id="KW-0812">Transmembrane</keyword>
<feature type="transmembrane region" description="Helical" evidence="2">
    <location>
        <begin position="312"/>
        <end position="329"/>
    </location>
</feature>
<name>A0ABR1RFY2_9PEZI</name>
<feature type="transmembrane region" description="Helical" evidence="2">
    <location>
        <begin position="207"/>
        <end position="227"/>
    </location>
</feature>
<evidence type="ECO:0008006" key="5">
    <source>
        <dbReference type="Google" id="ProtNLM"/>
    </source>
</evidence>
<evidence type="ECO:0000256" key="1">
    <source>
        <dbReference type="SAM" id="MobiDB-lite"/>
    </source>
</evidence>
<sequence>MSRRDPSRLTMYSTPSGSGTALAAEEQPLLGRLPGDAGRAHDFDDWEDDDENDDDDDDEYAADREKYILRFLPVAFTAVLAMTATGISSMIVYDRIACPDGFDCGDMWRLEYYRTLEVARTVANACGVLSVGIARIWVESDPKLCLYLWLSCRALGICVLLLGYFLSNIYVAASSSVLDGLANGNILYFVLAAVYVRTRVPGRFARLVGTSLALYLVGCAVGPWAPALVSSSLLFSFAATLVLLGLTAVYLAVFIPSSGIFATESDAPPSAAATTRRRAIVSAMVSPFYYLYAESAVRLPALALLLHHTTQGFLFIAIIVHAVIDLGFYGLQNGIVFGIETAVPAVYLMLALFGVPGLQRMWKRGRRATEEEDDDVDDAASEAGGSSSSRSSISEGGTRRSARAPSNRDFVCTIVCMLAQLVALPWFLAVTEESSGAVYGLVAVASVGMAAPAFLKSYAVSIVDAKTSALGTLTLMESFGALIAPLLVTSFQFWYWRNAIVILAPSLVGASLVCLVASYLLAR</sequence>
<keyword evidence="4" id="KW-1185">Reference proteome</keyword>
<feature type="region of interest" description="Disordered" evidence="1">
    <location>
        <begin position="1"/>
        <end position="58"/>
    </location>
</feature>
<gene>
    <name evidence="3" type="ORF">PG991_012060</name>
</gene>
<evidence type="ECO:0000313" key="4">
    <source>
        <dbReference type="Proteomes" id="UP001396898"/>
    </source>
</evidence>
<accession>A0ABR1RFY2</accession>
<reference evidence="3 4" key="1">
    <citation type="submission" date="2023-01" db="EMBL/GenBank/DDBJ databases">
        <title>Analysis of 21 Apiospora genomes using comparative genomics revels a genus with tremendous synthesis potential of carbohydrate active enzymes and secondary metabolites.</title>
        <authorList>
            <person name="Sorensen T."/>
        </authorList>
    </citation>
    <scope>NUCLEOTIDE SEQUENCE [LARGE SCALE GENOMIC DNA]</scope>
    <source>
        <strain evidence="3 4">CBS 20057</strain>
    </source>
</reference>
<feature type="compositionally biased region" description="Polar residues" evidence="1">
    <location>
        <begin position="10"/>
        <end position="19"/>
    </location>
</feature>
<feature type="transmembrane region" description="Helical" evidence="2">
    <location>
        <begin position="436"/>
        <end position="455"/>
    </location>
</feature>
<protein>
    <recommendedName>
        <fullName evidence="5">Major facilitator superfamily (MFS) profile domain-containing protein</fullName>
    </recommendedName>
</protein>
<dbReference type="Proteomes" id="UP001396898">
    <property type="component" value="Unassembled WGS sequence"/>
</dbReference>